<evidence type="ECO:0000313" key="10">
    <source>
        <dbReference type="EMBL" id="MBX8643332.1"/>
    </source>
</evidence>
<comment type="pathway">
    <text evidence="1">Cofactor biosynthesis; tetrahydrofolate biosynthesis; 2-amino-4-hydroxy-6-hydroxymethyl-7,8-dihydropteridine diphosphate from 7,8-dihydroneopterin triphosphate: step 4/4.</text>
</comment>
<gene>
    <name evidence="9" type="primary">folK</name>
    <name evidence="9" type="ORF">J9259_04500</name>
    <name evidence="10" type="ORF">KIY12_01180</name>
</gene>
<dbReference type="Gene3D" id="3.30.70.560">
    <property type="entry name" value="7,8-Dihydro-6-hydroxymethylpterin-pyrophosphokinase HPPK"/>
    <property type="match status" value="1"/>
</dbReference>
<dbReference type="PROSITE" id="PS00794">
    <property type="entry name" value="HPPK"/>
    <property type="match status" value="1"/>
</dbReference>
<dbReference type="GO" id="GO:0016301">
    <property type="term" value="F:kinase activity"/>
    <property type="evidence" value="ECO:0007669"/>
    <property type="project" value="UniProtKB-KW"/>
</dbReference>
<dbReference type="GO" id="GO:0005524">
    <property type="term" value="F:ATP binding"/>
    <property type="evidence" value="ECO:0007669"/>
    <property type="project" value="UniProtKB-KW"/>
</dbReference>
<dbReference type="EMBL" id="JAGVSJ010000008">
    <property type="protein sequence ID" value="MBX8631765.1"/>
    <property type="molecule type" value="Genomic_DNA"/>
</dbReference>
<reference evidence="9" key="1">
    <citation type="submission" date="2021-04" db="EMBL/GenBank/DDBJ databases">
        <title>Genomic insights into ecological role and evolution of a novel Thermoplasmata order Candidatus Sysuiplasmatales.</title>
        <authorList>
            <person name="Yuan Y."/>
        </authorList>
    </citation>
    <scope>NUCLEOTIDE SEQUENCE</scope>
    <source>
        <strain evidence="10">TUT19-bin139</strain>
        <strain evidence="9">YP2-bin.285</strain>
    </source>
</reference>
<dbReference type="GO" id="GO:0003848">
    <property type="term" value="F:2-amino-4-hydroxy-6-hydroxymethyldihydropteridine diphosphokinase activity"/>
    <property type="evidence" value="ECO:0007669"/>
    <property type="project" value="UniProtKB-EC"/>
</dbReference>
<accession>A0A8J7YTA6</accession>
<evidence type="ECO:0000256" key="5">
    <source>
        <dbReference type="ARBA" id="ARBA00022777"/>
    </source>
</evidence>
<sequence length="176" mass="19981">MPMTDVYLSLGSNVEPELNIVKALEELNKILEIKKVSNAYRTKPVDGPPQPDYCNLVVLAETDIDPGELKFSYLREIERKLGRSRSADRYGPRTIDIDIIIYGDSCIDSDEMRIPDPDIYTRSFLVLCLYELSPELKVPCASLDIGKLVTRIDRKGLVKLPALSHEIRKFVQSHKC</sequence>
<keyword evidence="6" id="KW-0067">ATP-binding</keyword>
<dbReference type="CDD" id="cd00483">
    <property type="entry name" value="HPPK"/>
    <property type="match status" value="1"/>
</dbReference>
<dbReference type="NCBIfam" id="TIGR01498">
    <property type="entry name" value="folK"/>
    <property type="match status" value="1"/>
</dbReference>
<organism evidence="9 11">
    <name type="scientific">Candidatus Sysuiplasma superficiale</name>
    <dbReference type="NCBI Taxonomy" id="2823368"/>
    <lineage>
        <taxon>Archaea</taxon>
        <taxon>Methanobacteriati</taxon>
        <taxon>Thermoplasmatota</taxon>
        <taxon>Thermoplasmata</taxon>
        <taxon>Candidatus Sysuiplasmatales</taxon>
        <taxon>Candidatus Sysuiplasmataceae</taxon>
        <taxon>Candidatus Sysuiplasma</taxon>
    </lineage>
</organism>
<dbReference type="Proteomes" id="UP000750197">
    <property type="component" value="Unassembled WGS sequence"/>
</dbReference>
<evidence type="ECO:0000256" key="6">
    <source>
        <dbReference type="ARBA" id="ARBA00022840"/>
    </source>
</evidence>
<protein>
    <recommendedName>
        <fullName evidence="2">2-amino-4-hydroxy-6-hydroxymethyldihydropteridine diphosphokinase</fullName>
        <ecNumber evidence="2">2.7.6.3</ecNumber>
    </recommendedName>
</protein>
<evidence type="ECO:0000256" key="2">
    <source>
        <dbReference type="ARBA" id="ARBA00013253"/>
    </source>
</evidence>
<evidence type="ECO:0000256" key="7">
    <source>
        <dbReference type="ARBA" id="ARBA00022909"/>
    </source>
</evidence>
<evidence type="ECO:0000313" key="9">
    <source>
        <dbReference type="EMBL" id="MBX8631765.1"/>
    </source>
</evidence>
<keyword evidence="5" id="KW-0418">Kinase</keyword>
<dbReference type="PANTHER" id="PTHR43071">
    <property type="entry name" value="2-AMINO-4-HYDROXY-6-HYDROXYMETHYLDIHYDROPTERIDINE PYROPHOSPHOKINASE"/>
    <property type="match status" value="1"/>
</dbReference>
<evidence type="ECO:0000256" key="3">
    <source>
        <dbReference type="ARBA" id="ARBA00022679"/>
    </source>
</evidence>
<dbReference type="AlphaFoldDB" id="A0A8J7YTA6"/>
<dbReference type="InterPro" id="IPR000550">
    <property type="entry name" value="Hppk"/>
</dbReference>
<name>A0A8J7YTA6_9ARCH</name>
<dbReference type="PANTHER" id="PTHR43071:SF1">
    <property type="entry name" value="2-AMINO-4-HYDROXY-6-HYDROXYMETHYLDIHYDROPTERIDINE PYROPHOSPHOKINASE"/>
    <property type="match status" value="1"/>
</dbReference>
<dbReference type="GO" id="GO:0046654">
    <property type="term" value="P:tetrahydrofolate biosynthetic process"/>
    <property type="evidence" value="ECO:0007669"/>
    <property type="project" value="UniProtKB-UniPathway"/>
</dbReference>
<evidence type="ECO:0000259" key="8">
    <source>
        <dbReference type="PROSITE" id="PS00794"/>
    </source>
</evidence>
<proteinExistence type="predicted"/>
<dbReference type="Pfam" id="PF01288">
    <property type="entry name" value="HPPK"/>
    <property type="match status" value="1"/>
</dbReference>
<feature type="domain" description="7,8-dihydro-6-hydroxymethylpterin-pyrophosphokinase" evidence="8">
    <location>
        <begin position="89"/>
        <end position="100"/>
    </location>
</feature>
<dbReference type="GO" id="GO:0046656">
    <property type="term" value="P:folic acid biosynthetic process"/>
    <property type="evidence" value="ECO:0007669"/>
    <property type="project" value="UniProtKB-KW"/>
</dbReference>
<dbReference type="SUPFAM" id="SSF55083">
    <property type="entry name" value="6-hydroxymethyl-7,8-dihydropterin pyrophosphokinase, HPPK"/>
    <property type="match status" value="1"/>
</dbReference>
<dbReference type="EMBL" id="JAHEAC010000004">
    <property type="protein sequence ID" value="MBX8643332.1"/>
    <property type="molecule type" value="Genomic_DNA"/>
</dbReference>
<keyword evidence="4" id="KW-0547">Nucleotide-binding</keyword>
<dbReference type="EC" id="2.7.6.3" evidence="2"/>
<keyword evidence="3 9" id="KW-0808">Transferase</keyword>
<comment type="caution">
    <text evidence="9">The sequence shown here is derived from an EMBL/GenBank/DDBJ whole genome shotgun (WGS) entry which is preliminary data.</text>
</comment>
<evidence type="ECO:0000256" key="1">
    <source>
        <dbReference type="ARBA" id="ARBA00005051"/>
    </source>
</evidence>
<dbReference type="UniPathway" id="UPA00077">
    <property type="reaction ID" value="UER00155"/>
</dbReference>
<keyword evidence="7" id="KW-0289">Folate biosynthesis</keyword>
<evidence type="ECO:0000313" key="11">
    <source>
        <dbReference type="Proteomes" id="UP000716004"/>
    </source>
</evidence>
<dbReference type="InterPro" id="IPR035907">
    <property type="entry name" value="Hppk_sf"/>
</dbReference>
<evidence type="ECO:0000256" key="4">
    <source>
        <dbReference type="ARBA" id="ARBA00022741"/>
    </source>
</evidence>
<dbReference type="Proteomes" id="UP000716004">
    <property type="component" value="Unassembled WGS sequence"/>
</dbReference>